<protein>
    <submittedName>
        <fullName evidence="6">TonB-dependent receptor</fullName>
    </submittedName>
</protein>
<keyword evidence="1" id="KW-0812">Transmembrane</keyword>
<accession>A0ABS6XQP7</accession>
<evidence type="ECO:0000256" key="1">
    <source>
        <dbReference type="PROSITE-ProRule" id="PRU01360"/>
    </source>
</evidence>
<keyword evidence="1" id="KW-1134">Transmembrane beta strand</keyword>
<comment type="subcellular location">
    <subcellularLocation>
        <location evidence="1">Cell outer membrane</location>
        <topology evidence="1">Multi-pass membrane protein</topology>
    </subcellularLocation>
</comment>
<evidence type="ECO:0000313" key="6">
    <source>
        <dbReference type="EMBL" id="MBW4358991.1"/>
    </source>
</evidence>
<gene>
    <name evidence="6" type="ORF">KZH69_00685</name>
</gene>
<evidence type="ECO:0000256" key="2">
    <source>
        <dbReference type="RuleBase" id="RU003357"/>
    </source>
</evidence>
<dbReference type="RefSeq" id="WP_219315533.1">
    <property type="nucleotide sequence ID" value="NZ_JAHWYN010000001.1"/>
</dbReference>
<dbReference type="Pfam" id="PF13715">
    <property type="entry name" value="CarbopepD_reg_2"/>
    <property type="match status" value="1"/>
</dbReference>
<dbReference type="Proteomes" id="UP000812031">
    <property type="component" value="Unassembled WGS sequence"/>
</dbReference>
<dbReference type="PROSITE" id="PS52016">
    <property type="entry name" value="TONB_DEPENDENT_REC_3"/>
    <property type="match status" value="1"/>
</dbReference>
<organism evidence="6 7">
    <name type="scientific">Flavobacterium taihuense</name>
    <dbReference type="NCBI Taxonomy" id="2857508"/>
    <lineage>
        <taxon>Bacteria</taxon>
        <taxon>Pseudomonadati</taxon>
        <taxon>Bacteroidota</taxon>
        <taxon>Flavobacteriia</taxon>
        <taxon>Flavobacteriales</taxon>
        <taxon>Flavobacteriaceae</taxon>
        <taxon>Flavobacterium</taxon>
    </lineage>
</organism>
<evidence type="ECO:0000256" key="3">
    <source>
        <dbReference type="SAM" id="SignalP"/>
    </source>
</evidence>
<feature type="chain" id="PRO_5045171342" evidence="3">
    <location>
        <begin position="29"/>
        <end position="1051"/>
    </location>
</feature>
<sequence length="1051" mass="115604">MKQSISQLRSAICIALLLCVGLPNAIHAQDHNQNKSASNSITITGTITDKKGNTLPSVNIFVKGTKISTNSDFDGKYSMSIPSTVIAPSLTFSYIGFTEQTELVGTQTQINVSLLEQTNKLDEVIVVGYGKMKKSDVTGAISSIKKESIENRTTASAAEALQGLVSGVNVQKTGGLAGGGVSVKIRGVNTFGNTEPLYIIDGFQGSINTVSPNDIESMEVLKDGAAAAIYGSLAANGVILVTTKNGQKDGVKVDFTAYLNSSSAANQLEMLDAKGYQTVTKNIYDNYNQYSNQPVALPAYITTPATANTNWQDEVFRTGLAQNYGLGIQGKDGNVKYALYGNLVKEEGIVIGNDFERQNASARLSFKKSIFDIDAKMAYVGTQSQLPLFQLKEVYSISPLVPVYDTNEIYGYGLTNKNGLPSYTNPVAEQNFNSKIDKGQDFTANFGVTANIASWIKYKIAYSYRVTNNQLTAHNPPYIANNKEPHLYTVQSNTNTHWDNQILDNILTVDKTFGDHTFNLMLGNTLNEMSSEWTGVEVEGKTTNYTIENGQIVTSEQAAGFLDSSFETIGAGKGGTYNADGSKFQYNRLSYFGRLNYSYKDRYLLQMSLRHDGSSKFGENSRYGTFPSIAIGWKIEKEEFYPDNFFMSNLKLRASWGQLGSESALGYYSSSALITTGNNLKYGYVQGNGNNPWPGSIATTLENKDLQWETTDSKNIGIDYTIRGGKLSGSMNYYYNTTQDLLITKKIAPSAGINDPVLNVGEISNQGFEFEINYRNKVNEFNYNVGFNLTTLENKVVSLANEGQVIYGEGLKFGAEHFPTQAHVGKPISAFYLYQTDGIFQSMDEVNAYSKNGNLIQPDAKPGDIRFKDINGNGTIDEEDKVYSGTGLPKLEANLILGANYMGFDFSALIGSAWGNKLYNGNRYFYESMNNGTNMLATTLNAWTPENHSNIPRAVLSDPNGNSRESTRFLESGDFIRLRQLQFGYTIPEKFLAGAKIDKLRFYVGAENLFTITNYQGIDPEFSRSSVLNTGVDRFVYPFTRSFVSGVQFNF</sequence>
<keyword evidence="7" id="KW-1185">Reference proteome</keyword>
<keyword evidence="1" id="KW-0813">Transport</keyword>
<dbReference type="InterPro" id="IPR023997">
    <property type="entry name" value="TonB-dep_OMP_SusC/RagA_CS"/>
</dbReference>
<reference evidence="6 7" key="1">
    <citation type="submission" date="2021-07" db="EMBL/GenBank/DDBJ databases">
        <title>Flavobacterium sp. nov. isolated from sediment on the Taihu Lake.</title>
        <authorList>
            <person name="Qu J.-H."/>
        </authorList>
    </citation>
    <scope>NUCLEOTIDE SEQUENCE [LARGE SCALE GENOMIC DNA]</scope>
    <source>
        <strain evidence="6 7">NAS39</strain>
    </source>
</reference>
<keyword evidence="6" id="KW-0675">Receptor</keyword>
<keyword evidence="2" id="KW-0798">TonB box</keyword>
<dbReference type="InterPro" id="IPR000531">
    <property type="entry name" value="Beta-barrel_TonB"/>
</dbReference>
<evidence type="ECO:0000313" key="7">
    <source>
        <dbReference type="Proteomes" id="UP000812031"/>
    </source>
</evidence>
<name>A0ABS6XQP7_9FLAO</name>
<dbReference type="NCBIfam" id="TIGR04057">
    <property type="entry name" value="SusC_RagA_signa"/>
    <property type="match status" value="1"/>
</dbReference>
<feature type="domain" description="TonB-dependent receptor plug" evidence="5">
    <location>
        <begin position="134"/>
        <end position="238"/>
    </location>
</feature>
<evidence type="ECO:0000259" key="5">
    <source>
        <dbReference type="Pfam" id="PF07715"/>
    </source>
</evidence>
<keyword evidence="3" id="KW-0732">Signal</keyword>
<dbReference type="EMBL" id="JAHWYN010000001">
    <property type="protein sequence ID" value="MBW4358991.1"/>
    <property type="molecule type" value="Genomic_DNA"/>
</dbReference>
<dbReference type="InterPro" id="IPR039426">
    <property type="entry name" value="TonB-dep_rcpt-like"/>
</dbReference>
<comment type="caution">
    <text evidence="6">The sequence shown here is derived from an EMBL/GenBank/DDBJ whole genome shotgun (WGS) entry which is preliminary data.</text>
</comment>
<evidence type="ECO:0000259" key="4">
    <source>
        <dbReference type="Pfam" id="PF00593"/>
    </source>
</evidence>
<keyword evidence="1 2" id="KW-0472">Membrane</keyword>
<proteinExistence type="inferred from homology"/>
<dbReference type="InterPro" id="IPR023996">
    <property type="entry name" value="TonB-dep_OMP_SusC/RagA"/>
</dbReference>
<feature type="domain" description="TonB-dependent receptor-like beta-barrel" evidence="4">
    <location>
        <begin position="410"/>
        <end position="1009"/>
    </location>
</feature>
<feature type="signal peptide" evidence="3">
    <location>
        <begin position="1"/>
        <end position="28"/>
    </location>
</feature>
<dbReference type="InterPro" id="IPR012910">
    <property type="entry name" value="Plug_dom"/>
</dbReference>
<dbReference type="NCBIfam" id="TIGR04056">
    <property type="entry name" value="OMP_RagA_SusC"/>
    <property type="match status" value="1"/>
</dbReference>
<dbReference type="Pfam" id="PF00593">
    <property type="entry name" value="TonB_dep_Rec_b-barrel"/>
    <property type="match status" value="1"/>
</dbReference>
<comment type="similarity">
    <text evidence="1 2">Belongs to the TonB-dependent receptor family.</text>
</comment>
<keyword evidence="1" id="KW-0998">Cell outer membrane</keyword>
<dbReference type="Pfam" id="PF07715">
    <property type="entry name" value="Plug"/>
    <property type="match status" value="1"/>
</dbReference>